<dbReference type="PROSITE" id="PS50850">
    <property type="entry name" value="MFS"/>
    <property type="match status" value="1"/>
</dbReference>
<dbReference type="Gene3D" id="1.20.1250.20">
    <property type="entry name" value="MFS general substrate transporter like domains"/>
    <property type="match status" value="1"/>
</dbReference>
<feature type="transmembrane region" description="Helical" evidence="7">
    <location>
        <begin position="120"/>
        <end position="137"/>
    </location>
</feature>
<protein>
    <submittedName>
        <fullName evidence="9">Ac2ce0b2-0f2c-4d86-9ef6-6ef02f7d8a90</fullName>
    </submittedName>
</protein>
<feature type="compositionally biased region" description="Polar residues" evidence="6">
    <location>
        <begin position="1"/>
        <end position="10"/>
    </location>
</feature>
<accession>A0A446BDW0</accession>
<reference evidence="9 10" key="1">
    <citation type="submission" date="2018-04" db="EMBL/GenBank/DDBJ databases">
        <authorList>
            <person name="Huttner S."/>
            <person name="Dainat J."/>
        </authorList>
    </citation>
    <scope>NUCLEOTIDE SEQUENCE [LARGE SCALE GENOMIC DNA]</scope>
</reference>
<feature type="transmembrane region" description="Helical" evidence="7">
    <location>
        <begin position="78"/>
        <end position="98"/>
    </location>
</feature>
<feature type="domain" description="Major facilitator superfamily (MFS) profile" evidence="8">
    <location>
        <begin position="85"/>
        <end position="538"/>
    </location>
</feature>
<feature type="transmembrane region" description="Helical" evidence="7">
    <location>
        <begin position="191"/>
        <end position="217"/>
    </location>
</feature>
<evidence type="ECO:0000256" key="1">
    <source>
        <dbReference type="ARBA" id="ARBA00004141"/>
    </source>
</evidence>
<keyword evidence="4 7" id="KW-1133">Transmembrane helix</keyword>
<proteinExistence type="inferred from homology"/>
<dbReference type="PANTHER" id="PTHR23501:SF193">
    <property type="entry name" value="MULTIDRUG TRANSPORTER, PUTATIVE (AFU_ORTHOLOGUE AFUA_8G00940)-RELATED"/>
    <property type="match status" value="1"/>
</dbReference>
<comment type="similarity">
    <text evidence="2">Belongs to the major facilitator superfamily. TCR/Tet family.</text>
</comment>
<dbReference type="InterPro" id="IPR011701">
    <property type="entry name" value="MFS"/>
</dbReference>
<keyword evidence="5 7" id="KW-0472">Membrane</keyword>
<feature type="transmembrane region" description="Helical" evidence="7">
    <location>
        <begin position="373"/>
        <end position="391"/>
    </location>
</feature>
<evidence type="ECO:0000256" key="2">
    <source>
        <dbReference type="ARBA" id="ARBA00007520"/>
    </source>
</evidence>
<sequence>MAQRHSVGNNEQGGGDCPTGPQKPGIQTPVLGLEEHDLSSSPRSAPTFMSQDGSANTLVEPSPGSPHRKTDEDARYVTGYKLAGLVTGMTVVIFLIYLDNSIISTATPVITADLHETADIGWYAGAYTLVSGTLQPMAGKLYTYFRKQFVFLAFLFVFEAGSLICALAHSSPMLIAGRAVAGAGSSGLMNGAWTIIGFYINLPIGACAAVLVLFHAIPDTNGMDAFSFAFVRRTLSSLDLGGFALLAPAMAMFLAALQFGSDTKYAWNSSLIIGLFCGAGVAAVLFVLWECRVGDTAIIPGSVVRRREVWSSCGHIFSMSFVVFIANYFLPVYFQAVKGVGPTLSGLYLLPGILGQLSFVLLSGAAVSKLGYFMPWCLFGGVMIAVGGGLTTTFGPNTNTGQWIGYQLMHGIGRGAAMTMPLTAIQCALDEELVALAMSLLIFCQNLAGSVAVIIATTIFTQSLLKDLPILAPSASPEAAIRSGTGAGAVRGLLPVGSPELDGLLRAYSYAVDKTFYVVAGFGATSIGFAFFMGWKDVRKAKAKIAESNQGKIGEQEVATV</sequence>
<feature type="transmembrane region" description="Helical" evidence="7">
    <location>
        <begin position="434"/>
        <end position="460"/>
    </location>
</feature>
<dbReference type="PANTHER" id="PTHR23501">
    <property type="entry name" value="MAJOR FACILITATOR SUPERFAMILY"/>
    <property type="match status" value="1"/>
</dbReference>
<evidence type="ECO:0000259" key="8">
    <source>
        <dbReference type="PROSITE" id="PS50850"/>
    </source>
</evidence>
<feature type="compositionally biased region" description="Polar residues" evidence="6">
    <location>
        <begin position="39"/>
        <end position="59"/>
    </location>
</feature>
<feature type="transmembrane region" description="Helical" evidence="7">
    <location>
        <begin position="309"/>
        <end position="334"/>
    </location>
</feature>
<evidence type="ECO:0000256" key="5">
    <source>
        <dbReference type="ARBA" id="ARBA00023136"/>
    </source>
</evidence>
<dbReference type="GO" id="GO:0005886">
    <property type="term" value="C:plasma membrane"/>
    <property type="evidence" value="ECO:0007669"/>
    <property type="project" value="TreeGrafter"/>
</dbReference>
<dbReference type="GO" id="GO:0022857">
    <property type="term" value="F:transmembrane transporter activity"/>
    <property type="evidence" value="ECO:0007669"/>
    <property type="project" value="InterPro"/>
</dbReference>
<dbReference type="Pfam" id="PF07690">
    <property type="entry name" value="MFS_1"/>
    <property type="match status" value="1"/>
</dbReference>
<evidence type="ECO:0000256" key="3">
    <source>
        <dbReference type="ARBA" id="ARBA00022692"/>
    </source>
</evidence>
<feature type="transmembrane region" description="Helical" evidence="7">
    <location>
        <begin position="346"/>
        <end position="366"/>
    </location>
</feature>
<dbReference type="EMBL" id="OUUZ01000006">
    <property type="protein sequence ID" value="SPQ20692.1"/>
    <property type="molecule type" value="Genomic_DNA"/>
</dbReference>
<dbReference type="SUPFAM" id="SSF103473">
    <property type="entry name" value="MFS general substrate transporter"/>
    <property type="match status" value="1"/>
</dbReference>
<feature type="transmembrane region" description="Helical" evidence="7">
    <location>
        <begin position="238"/>
        <end position="259"/>
    </location>
</feature>
<evidence type="ECO:0000256" key="4">
    <source>
        <dbReference type="ARBA" id="ARBA00022989"/>
    </source>
</evidence>
<feature type="transmembrane region" description="Helical" evidence="7">
    <location>
        <begin position="265"/>
        <end position="289"/>
    </location>
</feature>
<feature type="transmembrane region" description="Helical" evidence="7">
    <location>
        <begin position="149"/>
        <end position="171"/>
    </location>
</feature>
<evidence type="ECO:0000256" key="7">
    <source>
        <dbReference type="SAM" id="Phobius"/>
    </source>
</evidence>
<dbReference type="AlphaFoldDB" id="A0A446BDW0"/>
<dbReference type="InterPro" id="IPR036259">
    <property type="entry name" value="MFS_trans_sf"/>
</dbReference>
<evidence type="ECO:0000256" key="6">
    <source>
        <dbReference type="SAM" id="MobiDB-lite"/>
    </source>
</evidence>
<organism evidence="9 10">
    <name type="scientific">Thermothielavioides terrestris</name>
    <dbReference type="NCBI Taxonomy" id="2587410"/>
    <lineage>
        <taxon>Eukaryota</taxon>
        <taxon>Fungi</taxon>
        <taxon>Dikarya</taxon>
        <taxon>Ascomycota</taxon>
        <taxon>Pezizomycotina</taxon>
        <taxon>Sordariomycetes</taxon>
        <taxon>Sordariomycetidae</taxon>
        <taxon>Sordariales</taxon>
        <taxon>Chaetomiaceae</taxon>
        <taxon>Thermothielavioides</taxon>
    </lineage>
</organism>
<evidence type="ECO:0000313" key="10">
    <source>
        <dbReference type="Proteomes" id="UP000289323"/>
    </source>
</evidence>
<evidence type="ECO:0000313" key="9">
    <source>
        <dbReference type="EMBL" id="SPQ20692.1"/>
    </source>
</evidence>
<dbReference type="InterPro" id="IPR020846">
    <property type="entry name" value="MFS_dom"/>
</dbReference>
<feature type="transmembrane region" description="Helical" evidence="7">
    <location>
        <begin position="515"/>
        <end position="535"/>
    </location>
</feature>
<name>A0A446BDW0_9PEZI</name>
<comment type="subcellular location">
    <subcellularLocation>
        <location evidence="1">Membrane</location>
        <topology evidence="1">Multi-pass membrane protein</topology>
    </subcellularLocation>
</comment>
<feature type="region of interest" description="Disordered" evidence="6">
    <location>
        <begin position="1"/>
        <end position="71"/>
    </location>
</feature>
<dbReference type="Proteomes" id="UP000289323">
    <property type="component" value="Unassembled WGS sequence"/>
</dbReference>
<gene>
    <name evidence="9" type="ORF">TT172_LOCUS3111</name>
</gene>
<keyword evidence="3 7" id="KW-0812">Transmembrane</keyword>